<name>A0A327NG97_9BACT</name>
<comment type="caution">
    <text evidence="1">The sequence shown here is derived from an EMBL/GenBank/DDBJ whole genome shotgun (WGS) entry which is preliminary data.</text>
</comment>
<protein>
    <recommendedName>
        <fullName evidence="3">DUF4276 family protein</fullName>
    </recommendedName>
</protein>
<evidence type="ECO:0000313" key="1">
    <source>
        <dbReference type="EMBL" id="RAI74187.1"/>
    </source>
</evidence>
<reference evidence="1 2" key="1">
    <citation type="submission" date="2018-06" db="EMBL/GenBank/DDBJ databases">
        <title>Spirosoma sp. HMF3257 Genome sequencing and assembly.</title>
        <authorList>
            <person name="Kang H."/>
            <person name="Cha I."/>
            <person name="Kim H."/>
            <person name="Kang J."/>
            <person name="Joh K."/>
        </authorList>
    </citation>
    <scope>NUCLEOTIDE SEQUENCE [LARGE SCALE GENOMIC DNA]</scope>
    <source>
        <strain evidence="1 2">HMF3257</strain>
    </source>
</reference>
<evidence type="ECO:0008006" key="3">
    <source>
        <dbReference type="Google" id="ProtNLM"/>
    </source>
</evidence>
<proteinExistence type="predicted"/>
<evidence type="ECO:0000313" key="2">
    <source>
        <dbReference type="Proteomes" id="UP000249016"/>
    </source>
</evidence>
<accession>A0A327NG97</accession>
<gene>
    <name evidence="1" type="ORF">HMF3257_07315</name>
</gene>
<keyword evidence="2" id="KW-1185">Reference proteome</keyword>
<dbReference type="Proteomes" id="UP000249016">
    <property type="component" value="Unassembled WGS sequence"/>
</dbReference>
<dbReference type="AlphaFoldDB" id="A0A327NG97"/>
<sequence length="189" mass="21075">MVKVGFIVEGDCEKMVLSSNAFSQFLQANNLVLVDEVINARGKSNLNLPSTATLAQVLRDQGAQWIVVLRDADDMPCMTSVKQETIQADDIIVCIAVKELEGWYLADSTTLSVIFRTTFFFECPEQELEPVEILKGQYIKYRGRGINDKKKFTNLMIGHGFTIENAAQHPNCSSANYFLTKLQTLASAN</sequence>
<organism evidence="1 2">
    <name type="scientific">Spirosoma telluris</name>
    <dbReference type="NCBI Taxonomy" id="2183553"/>
    <lineage>
        <taxon>Bacteria</taxon>
        <taxon>Pseudomonadati</taxon>
        <taxon>Bacteroidota</taxon>
        <taxon>Cytophagia</taxon>
        <taxon>Cytophagales</taxon>
        <taxon>Cytophagaceae</taxon>
        <taxon>Spirosoma</taxon>
    </lineage>
</organism>
<dbReference type="EMBL" id="QLII01000001">
    <property type="protein sequence ID" value="RAI74187.1"/>
    <property type="molecule type" value="Genomic_DNA"/>
</dbReference>